<dbReference type="EMBL" id="PJNB01000001">
    <property type="protein sequence ID" value="PKW14324.1"/>
    <property type="molecule type" value="Genomic_DNA"/>
</dbReference>
<accession>A0A2N3XUH0</accession>
<organism evidence="2 3">
    <name type="scientific">Saccharopolyspora spinosa</name>
    <dbReference type="NCBI Taxonomy" id="60894"/>
    <lineage>
        <taxon>Bacteria</taxon>
        <taxon>Bacillati</taxon>
        <taxon>Actinomycetota</taxon>
        <taxon>Actinomycetes</taxon>
        <taxon>Pseudonocardiales</taxon>
        <taxon>Pseudonocardiaceae</taxon>
        <taxon>Saccharopolyspora</taxon>
    </lineage>
</organism>
<evidence type="ECO:0000259" key="1">
    <source>
        <dbReference type="Pfam" id="PF13468"/>
    </source>
</evidence>
<dbReference type="Pfam" id="PF13468">
    <property type="entry name" value="Glyoxalase_3"/>
    <property type="match status" value="1"/>
</dbReference>
<proteinExistence type="predicted"/>
<dbReference type="Proteomes" id="UP000233786">
    <property type="component" value="Unassembled WGS sequence"/>
</dbReference>
<feature type="domain" description="Glyoxalase-like" evidence="1">
    <location>
        <begin position="16"/>
        <end position="185"/>
    </location>
</feature>
<comment type="caution">
    <text evidence="2">The sequence shown here is derived from an EMBL/GenBank/DDBJ whole genome shotgun (WGS) entry which is preliminary data.</text>
</comment>
<name>A0A2N3XUH0_SACSN</name>
<gene>
    <name evidence="2" type="ORF">A8926_1931</name>
</gene>
<dbReference type="InterPro" id="IPR029068">
    <property type="entry name" value="Glyas_Bleomycin-R_OHBP_Dase"/>
</dbReference>
<sequence>MTSSSSDGFQELRCSHVLCRIENVQKTVGELAELGFSVAWGSAPDTAHNALVWFEEGPFLEFFTFPSALRLLRWPVAARFGRGMGDRFARWARADGGWRDVALETDDLDLTATRDRLVGSGLGVSRIFRNGRTRPDGQRVDYQFMSPRPAVLPFVVSSYDPPQRPAKITHPNGATAVWAVHYGIRPEHRADYDRLIGEDPWLRPRAATTTGVLEVELAGLTTPLSLTSGLHLVPAPPKEPQL</sequence>
<keyword evidence="3" id="KW-1185">Reference proteome</keyword>
<dbReference type="InterPro" id="IPR025870">
    <property type="entry name" value="Glyoxalase-like_dom"/>
</dbReference>
<dbReference type="SUPFAM" id="SSF54593">
    <property type="entry name" value="Glyoxalase/Bleomycin resistance protein/Dihydroxybiphenyl dioxygenase"/>
    <property type="match status" value="1"/>
</dbReference>
<dbReference type="Gene3D" id="3.10.180.10">
    <property type="entry name" value="2,3-Dihydroxybiphenyl 1,2-Dioxygenase, domain 1"/>
    <property type="match status" value="1"/>
</dbReference>
<protein>
    <submittedName>
        <fullName evidence="2">Glyoxalase-like protein</fullName>
    </submittedName>
</protein>
<reference evidence="2" key="1">
    <citation type="submission" date="2017-12" db="EMBL/GenBank/DDBJ databases">
        <title>Sequencing the genomes of 1000 Actinobacteria strains.</title>
        <authorList>
            <person name="Klenk H.-P."/>
        </authorList>
    </citation>
    <scope>NUCLEOTIDE SEQUENCE [LARGE SCALE GENOMIC DNA]</scope>
    <source>
        <strain evidence="2">DSM 44228</strain>
    </source>
</reference>
<evidence type="ECO:0000313" key="3">
    <source>
        <dbReference type="Proteomes" id="UP000233786"/>
    </source>
</evidence>
<dbReference type="OrthoDB" id="3252514at2"/>
<dbReference type="AlphaFoldDB" id="A0A2N3XUH0"/>
<dbReference type="STRING" id="994479.GCA_000194155_02143"/>
<evidence type="ECO:0000313" key="2">
    <source>
        <dbReference type="EMBL" id="PKW14324.1"/>
    </source>
</evidence>